<dbReference type="SMART" id="SM01038">
    <property type="entry name" value="Bgal_small_N"/>
    <property type="match status" value="1"/>
</dbReference>
<dbReference type="GO" id="GO:0030246">
    <property type="term" value="F:carbohydrate binding"/>
    <property type="evidence" value="ECO:0007669"/>
    <property type="project" value="InterPro"/>
</dbReference>
<reference evidence="6" key="1">
    <citation type="submission" date="2019-11" db="EMBL/GenBank/DDBJ databases">
        <title>Characterization of Clostridium perfringens isolates from swine manure treated agricultural soils.</title>
        <authorList>
            <person name="Wushke S.T."/>
        </authorList>
    </citation>
    <scope>NUCLEOTIDE SEQUENCE</scope>
    <source>
        <strain evidence="6">X62</strain>
    </source>
</reference>
<evidence type="ECO:0000256" key="1">
    <source>
        <dbReference type="ARBA" id="ARBA00001412"/>
    </source>
</evidence>
<dbReference type="PANTHER" id="PTHR46323">
    <property type="entry name" value="BETA-GALACTOSIDASE"/>
    <property type="match status" value="1"/>
</dbReference>
<dbReference type="GO" id="GO:0009341">
    <property type="term" value="C:beta-galactosidase complex"/>
    <property type="evidence" value="ECO:0007669"/>
    <property type="project" value="InterPro"/>
</dbReference>
<gene>
    <name evidence="6" type="ORF">GNF83_17470</name>
</gene>
<dbReference type="AlphaFoldDB" id="A0AAW9KLG4"/>
<evidence type="ECO:0000256" key="2">
    <source>
        <dbReference type="ARBA" id="ARBA00012756"/>
    </source>
</evidence>
<dbReference type="InterPro" id="IPR050347">
    <property type="entry name" value="Bact_Beta-galactosidase"/>
</dbReference>
<dbReference type="InterPro" id="IPR014718">
    <property type="entry name" value="GH-type_carb-bd"/>
</dbReference>
<feature type="domain" description="Beta galactosidase small chain/" evidence="5">
    <location>
        <begin position="4"/>
        <end position="113"/>
    </location>
</feature>
<dbReference type="SUPFAM" id="SSF74650">
    <property type="entry name" value="Galactose mutarotase-like"/>
    <property type="match status" value="1"/>
</dbReference>
<feature type="non-terminal residue" evidence="6">
    <location>
        <position position="1"/>
    </location>
</feature>
<protein>
    <recommendedName>
        <fullName evidence="2">beta-galactosidase</fullName>
        <ecNumber evidence="2">3.2.1.23</ecNumber>
    </recommendedName>
</protein>
<comment type="caution">
    <text evidence="6">The sequence shown here is derived from an EMBL/GenBank/DDBJ whole genome shotgun (WGS) entry which is preliminary data.</text>
</comment>
<dbReference type="Gene3D" id="2.70.98.10">
    <property type="match status" value="1"/>
</dbReference>
<dbReference type="GO" id="GO:0004565">
    <property type="term" value="F:beta-galactosidase activity"/>
    <property type="evidence" value="ECO:0007669"/>
    <property type="project" value="UniProtKB-EC"/>
</dbReference>
<proteinExistence type="predicted"/>
<organism evidence="6 7">
    <name type="scientific">Clostridium perfringens</name>
    <dbReference type="NCBI Taxonomy" id="1502"/>
    <lineage>
        <taxon>Bacteria</taxon>
        <taxon>Bacillati</taxon>
        <taxon>Bacillota</taxon>
        <taxon>Clostridia</taxon>
        <taxon>Eubacteriales</taxon>
        <taxon>Clostridiaceae</taxon>
        <taxon>Clostridium</taxon>
    </lineage>
</organism>
<keyword evidence="3" id="KW-0378">Hydrolase</keyword>
<comment type="catalytic activity">
    <reaction evidence="1">
        <text>Hydrolysis of terminal non-reducing beta-D-galactose residues in beta-D-galactosides.</text>
        <dbReference type="EC" id="3.2.1.23"/>
    </reaction>
</comment>
<dbReference type="InterPro" id="IPR011013">
    <property type="entry name" value="Gal_mutarotase_sf_dom"/>
</dbReference>
<dbReference type="GO" id="GO:0005990">
    <property type="term" value="P:lactose catabolic process"/>
    <property type="evidence" value="ECO:0007669"/>
    <property type="project" value="TreeGrafter"/>
</dbReference>
<keyword evidence="4" id="KW-0326">Glycosidase</keyword>
<evidence type="ECO:0000256" key="4">
    <source>
        <dbReference type="ARBA" id="ARBA00023295"/>
    </source>
</evidence>
<sequence>FKNTAINNLSKYLIPQECGNRKGVRWVRVTDSNNEGLSFKYINIPFELSVLPYSAYELENAMHIEELPPINYTWVRIIAKQMGVGGDDSWGALVHDEYKISSKEDINLSFIISKA</sequence>
<evidence type="ECO:0000256" key="3">
    <source>
        <dbReference type="ARBA" id="ARBA00022801"/>
    </source>
</evidence>
<dbReference type="PANTHER" id="PTHR46323:SF2">
    <property type="entry name" value="BETA-GALACTOSIDASE"/>
    <property type="match status" value="1"/>
</dbReference>
<evidence type="ECO:0000313" key="7">
    <source>
        <dbReference type="Proteomes" id="UP001288944"/>
    </source>
</evidence>
<dbReference type="Proteomes" id="UP001288944">
    <property type="component" value="Unassembled WGS sequence"/>
</dbReference>
<dbReference type="EC" id="3.2.1.23" evidence="2"/>
<accession>A0AAW9KLG4</accession>
<dbReference type="EMBL" id="WNUR01000636">
    <property type="protein sequence ID" value="MDZ7542938.1"/>
    <property type="molecule type" value="Genomic_DNA"/>
</dbReference>
<dbReference type="Pfam" id="PF02929">
    <property type="entry name" value="Bgal_small_N"/>
    <property type="match status" value="1"/>
</dbReference>
<dbReference type="InterPro" id="IPR004199">
    <property type="entry name" value="B-gal_small/dom_5"/>
</dbReference>
<evidence type="ECO:0000313" key="6">
    <source>
        <dbReference type="EMBL" id="MDZ7542938.1"/>
    </source>
</evidence>
<name>A0AAW9KLG4_CLOPF</name>
<evidence type="ECO:0000259" key="5">
    <source>
        <dbReference type="SMART" id="SM01038"/>
    </source>
</evidence>